<name>A0A1Y2I821_TRAC3</name>
<gene>
    <name evidence="1" type="ORF">PYCCODRAFT_1260286</name>
</gene>
<evidence type="ECO:0000313" key="2">
    <source>
        <dbReference type="Proteomes" id="UP000193067"/>
    </source>
</evidence>
<organism evidence="1 2">
    <name type="scientific">Trametes coccinea (strain BRFM310)</name>
    <name type="common">Pycnoporus coccineus</name>
    <dbReference type="NCBI Taxonomy" id="1353009"/>
    <lineage>
        <taxon>Eukaryota</taxon>
        <taxon>Fungi</taxon>
        <taxon>Dikarya</taxon>
        <taxon>Basidiomycota</taxon>
        <taxon>Agaricomycotina</taxon>
        <taxon>Agaricomycetes</taxon>
        <taxon>Polyporales</taxon>
        <taxon>Polyporaceae</taxon>
        <taxon>Trametes</taxon>
    </lineage>
</organism>
<sequence length="167" mass="18776">MSGPTHRRYRRHRHTSPVPYTRFATSSRQRSRFIWSTAYPYPTSLLPVPITLQTAPGSGRPLDGRLRDTTYAVSIFFGLRVGYEGHQLMQRGRAVPTSTASIRAWAPKLTTRGSARKWLALDALVTLSLFRTTTTLENAERHGDSEDVQNMWTTEVADATVAVLQES</sequence>
<dbReference type="Proteomes" id="UP000193067">
    <property type="component" value="Unassembled WGS sequence"/>
</dbReference>
<keyword evidence="2" id="KW-1185">Reference proteome</keyword>
<dbReference type="EMBL" id="KZ084172">
    <property type="protein sequence ID" value="OSC96622.1"/>
    <property type="molecule type" value="Genomic_DNA"/>
</dbReference>
<evidence type="ECO:0000313" key="1">
    <source>
        <dbReference type="EMBL" id="OSC96622.1"/>
    </source>
</evidence>
<reference evidence="1 2" key="1">
    <citation type="journal article" date="2015" name="Biotechnol. Biofuels">
        <title>Enhanced degradation of softwood versus hardwood by the white-rot fungus Pycnoporus coccineus.</title>
        <authorList>
            <person name="Couturier M."/>
            <person name="Navarro D."/>
            <person name="Chevret D."/>
            <person name="Henrissat B."/>
            <person name="Piumi F."/>
            <person name="Ruiz-Duenas F.J."/>
            <person name="Martinez A.T."/>
            <person name="Grigoriev I.V."/>
            <person name="Riley R."/>
            <person name="Lipzen A."/>
            <person name="Berrin J.G."/>
            <person name="Master E.R."/>
            <person name="Rosso M.N."/>
        </authorList>
    </citation>
    <scope>NUCLEOTIDE SEQUENCE [LARGE SCALE GENOMIC DNA]</scope>
    <source>
        <strain evidence="1 2">BRFM310</strain>
    </source>
</reference>
<protein>
    <submittedName>
        <fullName evidence="1">Uncharacterized protein</fullName>
    </submittedName>
</protein>
<proteinExistence type="predicted"/>
<accession>A0A1Y2I821</accession>
<dbReference type="AlphaFoldDB" id="A0A1Y2I821"/>